<proteinExistence type="predicted"/>
<dbReference type="Gene3D" id="3.40.50.300">
    <property type="entry name" value="P-loop containing nucleotide triphosphate hydrolases"/>
    <property type="match status" value="1"/>
</dbReference>
<dbReference type="EMBL" id="JBCAUS010000002">
    <property type="protein sequence ID" value="MEL4304763.1"/>
    <property type="molecule type" value="Genomic_DNA"/>
</dbReference>
<dbReference type="Pfam" id="PF02492">
    <property type="entry name" value="cobW"/>
    <property type="match status" value="1"/>
</dbReference>
<evidence type="ECO:0000259" key="1">
    <source>
        <dbReference type="Pfam" id="PF02492"/>
    </source>
</evidence>
<dbReference type="SUPFAM" id="SSF52540">
    <property type="entry name" value="P-loop containing nucleoside triphosphate hydrolases"/>
    <property type="match status" value="1"/>
</dbReference>
<keyword evidence="3" id="KW-1185">Reference proteome</keyword>
<name>A0ABU9KUW8_9EURY</name>
<dbReference type="PANTHER" id="PTHR13748:SF62">
    <property type="entry name" value="COBW DOMAIN-CONTAINING PROTEIN"/>
    <property type="match status" value="1"/>
</dbReference>
<dbReference type="RefSeq" id="WP_342126463.1">
    <property type="nucleotide sequence ID" value="NZ_JBCAUS010000002.1"/>
</dbReference>
<comment type="caution">
    <text evidence="2">The sequence shown here is derived from an EMBL/GenBank/DDBJ whole genome shotgun (WGS) entry which is preliminary data.</text>
</comment>
<dbReference type="InterPro" id="IPR051316">
    <property type="entry name" value="Zinc-reg_GTPase_activator"/>
</dbReference>
<sequence>MLTLVVGGFLGSGKTTTIINTGKYLVDKGHKVAIIVNEIGEIGIDGDIINKFGFDTKEITNGCICCSLKMGLRSTVITLFNSYNPDVLIIEPTGIAFPNVIKREIELMDLGEGAEIAPLVTLIDGSRFKHLLKEMKHFSTRQIEDAEILAINKVDLMDNLQIPIIEESVQQLNRKAKVIRISGNDRDEKFYDFMDMVFPEEIRDGSPGAELQQTKATEAAKLSIAPANGISLVSKEHMEIIQDEQETESSIDASGVATYAAEYKIKDGTDIERSKMIARDIMTKIKAEVMKHSPEFIGHIKMFLDSDADTVKMNVTAYFEEPQLELIETGENETFKLKILSAISNMDKDDLVKIVDNFATDVFNSYGIAIEKLDPHHHHEHGHTHHH</sequence>
<dbReference type="InterPro" id="IPR003495">
    <property type="entry name" value="CobW/HypB/UreG_nucleotide-bd"/>
</dbReference>
<gene>
    <name evidence="2" type="ORF">WOA13_02765</name>
</gene>
<protein>
    <submittedName>
        <fullName evidence="2">GTP-binding protein</fullName>
    </submittedName>
</protein>
<feature type="domain" description="CobW/HypB/UreG nucleotide-binding" evidence="1">
    <location>
        <begin position="3"/>
        <end position="179"/>
    </location>
</feature>
<dbReference type="PANTHER" id="PTHR13748">
    <property type="entry name" value="COBW-RELATED"/>
    <property type="match status" value="1"/>
</dbReference>
<evidence type="ECO:0000313" key="2">
    <source>
        <dbReference type="EMBL" id="MEL4304763.1"/>
    </source>
</evidence>
<dbReference type="InterPro" id="IPR027417">
    <property type="entry name" value="P-loop_NTPase"/>
</dbReference>
<accession>A0ABU9KUW8</accession>
<dbReference type="Proteomes" id="UP001396646">
    <property type="component" value="Unassembled WGS sequence"/>
</dbReference>
<evidence type="ECO:0000313" key="3">
    <source>
        <dbReference type="Proteomes" id="UP001396646"/>
    </source>
</evidence>
<reference evidence="2 3" key="1">
    <citation type="submission" date="2024-04" db="EMBL/GenBank/DDBJ databases">
        <title>Methanococcoides sp. LMO-2.</title>
        <authorList>
            <person name="Liang L."/>
        </authorList>
    </citation>
    <scope>NUCLEOTIDE SEQUENCE [LARGE SCALE GENOMIC DNA]</scope>
    <source>
        <strain evidence="2 3">LMO-2</strain>
    </source>
</reference>
<organism evidence="2 3">
    <name type="scientific">Methanococcoides cohabitans</name>
    <dbReference type="NCBI Taxonomy" id="3136559"/>
    <lineage>
        <taxon>Archaea</taxon>
        <taxon>Methanobacteriati</taxon>
        <taxon>Methanobacteriota</taxon>
        <taxon>Stenosarchaea group</taxon>
        <taxon>Methanomicrobia</taxon>
        <taxon>Methanosarcinales</taxon>
        <taxon>Methanosarcinaceae</taxon>
        <taxon>Methanococcoides</taxon>
    </lineage>
</organism>